<organism evidence="9 10">
    <name type="scientific">Ceutorhynchus assimilis</name>
    <name type="common">cabbage seed weevil</name>
    <dbReference type="NCBI Taxonomy" id="467358"/>
    <lineage>
        <taxon>Eukaryota</taxon>
        <taxon>Metazoa</taxon>
        <taxon>Ecdysozoa</taxon>
        <taxon>Arthropoda</taxon>
        <taxon>Hexapoda</taxon>
        <taxon>Insecta</taxon>
        <taxon>Pterygota</taxon>
        <taxon>Neoptera</taxon>
        <taxon>Endopterygota</taxon>
        <taxon>Coleoptera</taxon>
        <taxon>Polyphaga</taxon>
        <taxon>Cucujiformia</taxon>
        <taxon>Curculionidae</taxon>
        <taxon>Ceutorhynchinae</taxon>
        <taxon>Ceutorhynchus</taxon>
    </lineage>
</organism>
<dbReference type="GO" id="GO:0022857">
    <property type="term" value="F:transmembrane transporter activity"/>
    <property type="evidence" value="ECO:0007669"/>
    <property type="project" value="InterPro"/>
</dbReference>
<dbReference type="Pfam" id="PF07690">
    <property type="entry name" value="MFS_1"/>
    <property type="match status" value="1"/>
</dbReference>
<evidence type="ECO:0000256" key="4">
    <source>
        <dbReference type="ARBA" id="ARBA00022989"/>
    </source>
</evidence>
<feature type="transmembrane region" description="Helical" evidence="7">
    <location>
        <begin position="405"/>
        <end position="431"/>
    </location>
</feature>
<dbReference type="PANTHER" id="PTHR23505:SF79">
    <property type="entry name" value="PROTEIN SPINSTER"/>
    <property type="match status" value="1"/>
</dbReference>
<evidence type="ECO:0000256" key="1">
    <source>
        <dbReference type="ARBA" id="ARBA00004141"/>
    </source>
</evidence>
<feature type="transmembrane region" description="Helical" evidence="7">
    <location>
        <begin position="258"/>
        <end position="279"/>
    </location>
</feature>
<feature type="transmembrane region" description="Helical" evidence="7">
    <location>
        <begin position="463"/>
        <end position="487"/>
    </location>
</feature>
<dbReference type="Gene3D" id="1.20.1250.20">
    <property type="entry name" value="MFS general substrate transporter like domains"/>
    <property type="match status" value="1"/>
</dbReference>
<dbReference type="InterPro" id="IPR011701">
    <property type="entry name" value="MFS"/>
</dbReference>
<evidence type="ECO:0000259" key="8">
    <source>
        <dbReference type="PROSITE" id="PS50850"/>
    </source>
</evidence>
<comment type="subcellular location">
    <subcellularLocation>
        <location evidence="1">Membrane</location>
        <topology evidence="1">Multi-pass membrane protein</topology>
    </subcellularLocation>
</comment>
<evidence type="ECO:0000256" key="5">
    <source>
        <dbReference type="ARBA" id="ARBA00023136"/>
    </source>
</evidence>
<name>A0A9N9QP55_9CUCU</name>
<sequence>MPSGKLEKSSNFVLKKLNIMEQNNSQAELVRETEQNVQERSWGDVKWHEWVSVAVLCYVNLINYMDRFTVAGVLEAIQTDLQVNNDKGGLLQTAFIVFYMAFGPLFGYLGDRYSRRWLMAFGVALWSITTLCGSFMTNYWWFLLFRAMVGIGEASYSTIAPTILSDLFVGNVRSKMLALFYFAIPVGSGLGYIVGAKTAQWLGSWHWALRVTPVLGVVAVIAIIIFLHEPERGASEGSTHMETTSWTKDIGDIVKNKSFMLSTAGFTCVAFVAGALAWWGPKFIEKGVVLQSTTPVDIDESNISLKFGVVAMVSGLIGVPLGSMLTQKLRHRFKRIDAYICGMGLILSCPFVFLAIYFARYSTTICFVMVFFGELFLNLTWSIVADILLYVIMPIRRSTAEGFQLLVSHALGDAGSPYLIGVLSEAFLLMLNKQTESSTNSTNSTTSATPSDAALNEFKSLQYALFTTCFVEVIGGLFFLLNALYIVEDKEKVDRAINAENSRPPHTELIDPLAQAQNL</sequence>
<dbReference type="InterPro" id="IPR044770">
    <property type="entry name" value="MFS_spinster-like"/>
</dbReference>
<gene>
    <name evidence="9" type="ORF">CEUTPL_LOCUS14478</name>
</gene>
<dbReference type="CDD" id="cd17328">
    <property type="entry name" value="MFS_spinster_like"/>
    <property type="match status" value="1"/>
</dbReference>
<evidence type="ECO:0000256" key="3">
    <source>
        <dbReference type="ARBA" id="ARBA00022692"/>
    </source>
</evidence>
<dbReference type="SUPFAM" id="SSF103473">
    <property type="entry name" value="MFS general substrate transporter"/>
    <property type="match status" value="1"/>
</dbReference>
<feature type="transmembrane region" description="Helical" evidence="7">
    <location>
        <begin position="90"/>
        <end position="110"/>
    </location>
</feature>
<feature type="transmembrane region" description="Helical" evidence="7">
    <location>
        <begin position="307"/>
        <end position="326"/>
    </location>
</feature>
<feature type="transmembrane region" description="Helical" evidence="7">
    <location>
        <begin position="207"/>
        <end position="227"/>
    </location>
</feature>
<accession>A0A9N9QP55</accession>
<dbReference type="AlphaFoldDB" id="A0A9N9QP55"/>
<proteinExistence type="inferred from homology"/>
<evidence type="ECO:0000313" key="9">
    <source>
        <dbReference type="EMBL" id="CAG9774096.1"/>
    </source>
</evidence>
<evidence type="ECO:0000256" key="7">
    <source>
        <dbReference type="SAM" id="Phobius"/>
    </source>
</evidence>
<dbReference type="EMBL" id="OU892285">
    <property type="protein sequence ID" value="CAG9774096.1"/>
    <property type="molecule type" value="Genomic_DNA"/>
</dbReference>
<comment type="similarity">
    <text evidence="6">Belongs to the major facilitator superfamily. Spinster (TC 2.A.1.49) family.</text>
</comment>
<dbReference type="InterPro" id="IPR020846">
    <property type="entry name" value="MFS_dom"/>
</dbReference>
<dbReference type="Proteomes" id="UP001152799">
    <property type="component" value="Chromosome 9"/>
</dbReference>
<evidence type="ECO:0000256" key="2">
    <source>
        <dbReference type="ARBA" id="ARBA00022448"/>
    </source>
</evidence>
<keyword evidence="10" id="KW-1185">Reference proteome</keyword>
<feature type="transmembrane region" description="Helical" evidence="7">
    <location>
        <begin position="365"/>
        <end position="393"/>
    </location>
</feature>
<reference evidence="9" key="1">
    <citation type="submission" date="2022-01" db="EMBL/GenBank/DDBJ databases">
        <authorList>
            <person name="King R."/>
        </authorList>
    </citation>
    <scope>NUCLEOTIDE SEQUENCE</scope>
</reference>
<keyword evidence="5 7" id="KW-0472">Membrane</keyword>
<dbReference type="PROSITE" id="PS50850">
    <property type="entry name" value="MFS"/>
    <property type="match status" value="1"/>
</dbReference>
<dbReference type="OrthoDB" id="6770063at2759"/>
<evidence type="ECO:0000313" key="10">
    <source>
        <dbReference type="Proteomes" id="UP001152799"/>
    </source>
</evidence>
<feature type="transmembrane region" description="Helical" evidence="7">
    <location>
        <begin position="143"/>
        <end position="164"/>
    </location>
</feature>
<keyword evidence="2" id="KW-0813">Transport</keyword>
<feature type="domain" description="Major facilitator superfamily (MFS) profile" evidence="8">
    <location>
        <begin position="52"/>
        <end position="491"/>
    </location>
</feature>
<feature type="transmembrane region" description="Helical" evidence="7">
    <location>
        <begin position="176"/>
        <end position="195"/>
    </location>
</feature>
<dbReference type="GO" id="GO:0016020">
    <property type="term" value="C:membrane"/>
    <property type="evidence" value="ECO:0007669"/>
    <property type="project" value="UniProtKB-SubCell"/>
</dbReference>
<protein>
    <recommendedName>
        <fullName evidence="8">Major facilitator superfamily (MFS) profile domain-containing protein</fullName>
    </recommendedName>
</protein>
<feature type="transmembrane region" description="Helical" evidence="7">
    <location>
        <begin position="117"/>
        <end position="137"/>
    </location>
</feature>
<dbReference type="InterPro" id="IPR036259">
    <property type="entry name" value="MFS_trans_sf"/>
</dbReference>
<evidence type="ECO:0000256" key="6">
    <source>
        <dbReference type="ARBA" id="ARBA00024338"/>
    </source>
</evidence>
<dbReference type="PANTHER" id="PTHR23505">
    <property type="entry name" value="SPINSTER"/>
    <property type="match status" value="1"/>
</dbReference>
<keyword evidence="4 7" id="KW-1133">Transmembrane helix</keyword>
<keyword evidence="3 7" id="KW-0812">Transmembrane</keyword>
<feature type="transmembrane region" description="Helical" evidence="7">
    <location>
        <begin position="338"/>
        <end position="359"/>
    </location>
</feature>